<dbReference type="Proteomes" id="UP000245783">
    <property type="component" value="Unassembled WGS sequence"/>
</dbReference>
<evidence type="ECO:0000313" key="2">
    <source>
        <dbReference type="Proteomes" id="UP000245783"/>
    </source>
</evidence>
<accession>A0A316W4A4</accession>
<reference evidence="1 2" key="1">
    <citation type="journal article" date="2018" name="Mol. Biol. Evol.">
        <title>Broad Genomic Sampling Reveals a Smut Pathogenic Ancestry of the Fungal Clade Ustilaginomycotina.</title>
        <authorList>
            <person name="Kijpornyongpan T."/>
            <person name="Mondo S.J."/>
            <person name="Barry K."/>
            <person name="Sandor L."/>
            <person name="Lee J."/>
            <person name="Lipzen A."/>
            <person name="Pangilinan J."/>
            <person name="LaButti K."/>
            <person name="Hainaut M."/>
            <person name="Henrissat B."/>
            <person name="Grigoriev I.V."/>
            <person name="Spatafora J.W."/>
            <person name="Aime M.C."/>
        </authorList>
    </citation>
    <scope>NUCLEOTIDE SEQUENCE [LARGE SCALE GENOMIC DNA]</scope>
    <source>
        <strain evidence="1 2">MCA 4658</strain>
    </source>
</reference>
<dbReference type="EMBL" id="KZ819359">
    <property type="protein sequence ID" value="PWN44680.1"/>
    <property type="molecule type" value="Genomic_DNA"/>
</dbReference>
<dbReference type="InParanoid" id="A0A316W4A4"/>
<dbReference type="AlphaFoldDB" id="A0A316W4A4"/>
<evidence type="ECO:0000313" key="1">
    <source>
        <dbReference type="EMBL" id="PWN44680.1"/>
    </source>
</evidence>
<name>A0A316W4A4_9BASI</name>
<sequence length="140" mass="15751">MPHLSRKVKHVAPMLHISAAVGLLLLLLLSISRISRPLWRVVMRGRAACPLVRALPHIHPRNPSRAPCIAPFIHPTNPCFRRLLSCLDDQAPAVKPCWTQDAGRKTRLGQTSLARKNQDRERSSSRAAHIPLIHDVTRCY</sequence>
<dbReference type="RefSeq" id="XP_025371840.1">
    <property type="nucleotide sequence ID" value="XM_025511319.1"/>
</dbReference>
<gene>
    <name evidence="1" type="ORF">IE81DRAFT_251772</name>
</gene>
<keyword evidence="2" id="KW-1185">Reference proteome</keyword>
<dbReference type="GeneID" id="37033189"/>
<proteinExistence type="predicted"/>
<organism evidence="1 2">
    <name type="scientific">Ceraceosorus guamensis</name>
    <dbReference type="NCBI Taxonomy" id="1522189"/>
    <lineage>
        <taxon>Eukaryota</taxon>
        <taxon>Fungi</taxon>
        <taxon>Dikarya</taxon>
        <taxon>Basidiomycota</taxon>
        <taxon>Ustilaginomycotina</taxon>
        <taxon>Exobasidiomycetes</taxon>
        <taxon>Ceraceosorales</taxon>
        <taxon>Ceraceosoraceae</taxon>
        <taxon>Ceraceosorus</taxon>
    </lineage>
</organism>
<protein>
    <submittedName>
        <fullName evidence="1">Uncharacterized protein</fullName>
    </submittedName>
</protein>